<evidence type="ECO:0000313" key="5">
    <source>
        <dbReference type="EMBL" id="OXG25020.1"/>
    </source>
</evidence>
<dbReference type="SUPFAM" id="SSF50630">
    <property type="entry name" value="Acid proteases"/>
    <property type="match status" value="1"/>
</dbReference>
<reference evidence="5 6" key="1">
    <citation type="submission" date="2017-06" db="EMBL/GenBank/DDBJ databases">
        <title>Global population genomics of the pathogenic fungus Cryptococcus neoformans var. grubii.</title>
        <authorList>
            <person name="Cuomo C."/>
            <person name="Litvintseva A."/>
            <person name="Chen Y."/>
            <person name="Young S."/>
            <person name="Zeng Q."/>
            <person name="Chapman S."/>
            <person name="Gujja S."/>
            <person name="Saif S."/>
            <person name="Birren B."/>
        </authorList>
    </citation>
    <scope>NUCLEOTIDE SEQUENCE [LARGE SCALE GENOMIC DNA]</scope>
    <source>
        <strain evidence="5 6">Tu259-1</strain>
    </source>
</reference>
<accession>A0A854QFN4</accession>
<evidence type="ECO:0000256" key="3">
    <source>
        <dbReference type="SAM" id="Phobius"/>
    </source>
</evidence>
<keyword evidence="3" id="KW-0472">Membrane</keyword>
<feature type="compositionally biased region" description="Low complexity" evidence="2">
    <location>
        <begin position="835"/>
        <end position="857"/>
    </location>
</feature>
<dbReference type="AlphaFoldDB" id="A0A854QFN4"/>
<proteinExistence type="inferred from homology"/>
<evidence type="ECO:0000313" key="6">
    <source>
        <dbReference type="Proteomes" id="UP000199727"/>
    </source>
</evidence>
<feature type="region of interest" description="Disordered" evidence="2">
    <location>
        <begin position="777"/>
        <end position="997"/>
    </location>
</feature>
<dbReference type="PANTHER" id="PTHR47966">
    <property type="entry name" value="BETA-SITE APP-CLEAVING ENZYME, ISOFORM A-RELATED"/>
    <property type="match status" value="1"/>
</dbReference>
<feature type="compositionally biased region" description="Basic and acidic residues" evidence="2">
    <location>
        <begin position="74"/>
        <end position="87"/>
    </location>
</feature>
<gene>
    <name evidence="5" type="ORF">C361_02021</name>
</gene>
<feature type="region of interest" description="Disordered" evidence="2">
    <location>
        <begin position="635"/>
        <end position="661"/>
    </location>
</feature>
<dbReference type="OrthoDB" id="2747330at2759"/>
<dbReference type="InterPro" id="IPR001461">
    <property type="entry name" value="Aspartic_peptidase_A1"/>
</dbReference>
<dbReference type="PROSITE" id="PS51767">
    <property type="entry name" value="PEPTIDASE_A1"/>
    <property type="match status" value="1"/>
</dbReference>
<sequence length="997" mass="106065">MRILRDEDQNVAGPSSRPYVYQSIPVPTVSLRSSVQCSTSCPFLDTFSAGATDAQKPQVTQAAMRRLDGSKLKKWEVTRRQENEGDLHGSSSSSYNEGVASIFTSDYSTATTASITNSSYSYSPSSTYTYFAYNTSVPYPSNSSYNASEPYYTSNLTSTSISSSKTSSTHSSSPKQAYTTSFTSLWSYSASKKTATATASKSTSSSYVPGVVLNMTMAGTSDTQAVYSVEMAFGHDDDNSRRKRAFRKGALYGQDGTTQYVNLQVDLGSSDMWVATTDCSSSDCQNSPYLFDSSLSLDSGVDANLTYQSGSVDGTILWEEVKLGGFGIGFQAFVGATDVENEDLEGGKFSGVLGLALPASSTILDEIGGTTGSNPDGATFLDNLFGAGSSAPSKRLFALSLERRQDVRTSSTFGIGAIDPTYCPSPCNLTYAPIIAQPSLGSTGYLHWRLEMQALTVTTFSDEQNGEGATTKRIALGASKVYPSKNFPLAVLDSGGVQILVSSRSYADSIYSAFGITASSDGLYRMRCTQQLALTFMIAGQQIPVHPLDMSYEDPSDVSQKTCIGMIQYSDNLGDSGDFILGSSFLKNVYSVYRYPDTDKHKTWQPTVGLVPLTNASVASQDFYSVRVLHESLGTVSSDQSQSSGGSSSTNSGGSNASEGDTSRRAVSSAVIAVISVIGFFVLAAAAFCAWWFWLRRKFGASGVVEYKTAGRRRRPSPQGQTSDRSTSTLRSRKHVDILRQKSMIEGYDIYNDQESWVSGTEGADSIRLGYIPEALEEEEEGGGMAGTGDRSVDRSSQGSSIARSLASKSLDGEDEGVGVALMDNVDPLSPGLESTTSGTRGRSPGRTSAGAGASTSYSPFVDPPTSSASDPFPTTGPATTGPYPSPLPPSHSKPPSHSHNRSPSMGMSGPFPSPSGSRFSTMNLDSSPMYDIRTSDYFSVPGAQRGKDGKRSSSSTTGRENGHRKASPSKASGRRSMGNTLVEESGDEEGNQKESK</sequence>
<dbReference type="InterPro" id="IPR021109">
    <property type="entry name" value="Peptidase_aspartic_dom_sf"/>
</dbReference>
<protein>
    <submittedName>
        <fullName evidence="5">Endopeptidase</fullName>
    </submittedName>
</protein>
<dbReference type="PRINTS" id="PR00792">
    <property type="entry name" value="PEPSIN"/>
</dbReference>
<dbReference type="PANTHER" id="PTHR47966:SF57">
    <property type="entry name" value="PEPTIDASE A1 DOMAIN-CONTAINING PROTEIN"/>
    <property type="match status" value="1"/>
</dbReference>
<feature type="region of interest" description="Disordered" evidence="2">
    <location>
        <begin position="74"/>
        <end position="94"/>
    </location>
</feature>
<dbReference type="EMBL" id="AMKT01000028">
    <property type="protein sequence ID" value="OXG25020.1"/>
    <property type="molecule type" value="Genomic_DNA"/>
</dbReference>
<feature type="region of interest" description="Disordered" evidence="2">
    <location>
        <begin position="710"/>
        <end position="732"/>
    </location>
</feature>
<dbReference type="CDD" id="cd05471">
    <property type="entry name" value="pepsin_like"/>
    <property type="match status" value="1"/>
</dbReference>
<evidence type="ECO:0000256" key="1">
    <source>
        <dbReference type="ARBA" id="ARBA00007447"/>
    </source>
</evidence>
<dbReference type="Gene3D" id="2.40.70.10">
    <property type="entry name" value="Acid Proteases"/>
    <property type="match status" value="2"/>
</dbReference>
<feature type="transmembrane region" description="Helical" evidence="3">
    <location>
        <begin position="670"/>
        <end position="694"/>
    </location>
</feature>
<evidence type="ECO:0000256" key="2">
    <source>
        <dbReference type="SAM" id="MobiDB-lite"/>
    </source>
</evidence>
<feature type="compositionally biased region" description="Low complexity" evidence="2">
    <location>
        <begin position="872"/>
        <end position="883"/>
    </location>
</feature>
<comment type="caution">
    <text evidence="5">The sequence shown here is derived from an EMBL/GenBank/DDBJ whole genome shotgun (WGS) entry which is preliminary data.</text>
</comment>
<comment type="similarity">
    <text evidence="1">Belongs to the peptidase A1 family.</text>
</comment>
<dbReference type="Pfam" id="PF00026">
    <property type="entry name" value="Asp"/>
    <property type="match status" value="1"/>
</dbReference>
<dbReference type="GO" id="GO:0004190">
    <property type="term" value="F:aspartic-type endopeptidase activity"/>
    <property type="evidence" value="ECO:0007669"/>
    <property type="project" value="InterPro"/>
</dbReference>
<keyword evidence="3" id="KW-0812">Transmembrane</keyword>
<keyword evidence="3" id="KW-1133">Transmembrane helix</keyword>
<dbReference type="InterPro" id="IPR034164">
    <property type="entry name" value="Pepsin-like_dom"/>
</dbReference>
<dbReference type="InterPro" id="IPR033121">
    <property type="entry name" value="PEPTIDASE_A1"/>
</dbReference>
<feature type="domain" description="Peptidase A1" evidence="4">
    <location>
        <begin position="246"/>
        <end position="611"/>
    </location>
</feature>
<organism evidence="5 6">
    <name type="scientific">Cryptococcus neoformans Tu259-1</name>
    <dbReference type="NCBI Taxonomy" id="1230072"/>
    <lineage>
        <taxon>Eukaryota</taxon>
        <taxon>Fungi</taxon>
        <taxon>Dikarya</taxon>
        <taxon>Basidiomycota</taxon>
        <taxon>Agaricomycotina</taxon>
        <taxon>Tremellomycetes</taxon>
        <taxon>Tremellales</taxon>
        <taxon>Cryptococcaceae</taxon>
        <taxon>Cryptococcus</taxon>
        <taxon>Cryptococcus neoformans species complex</taxon>
    </lineage>
</organism>
<name>A0A854QFN4_CRYNE</name>
<dbReference type="GO" id="GO:0006508">
    <property type="term" value="P:proteolysis"/>
    <property type="evidence" value="ECO:0007669"/>
    <property type="project" value="InterPro"/>
</dbReference>
<feature type="compositionally biased region" description="Low complexity" evidence="2">
    <location>
        <begin position="902"/>
        <end position="921"/>
    </location>
</feature>
<feature type="compositionally biased region" description="Pro residues" evidence="2">
    <location>
        <begin position="884"/>
        <end position="893"/>
    </location>
</feature>
<dbReference type="Proteomes" id="UP000199727">
    <property type="component" value="Unassembled WGS sequence"/>
</dbReference>
<evidence type="ECO:0000259" key="4">
    <source>
        <dbReference type="PROSITE" id="PS51767"/>
    </source>
</evidence>